<dbReference type="Pfam" id="PF00429">
    <property type="entry name" value="TLV_coat"/>
    <property type="match status" value="1"/>
</dbReference>
<sequence length="82" mass="9062">LRVSELQKTVVNFSPTTEYIENHTIDVITALQKEVKCLSQVALHKQMALDLLLASHGEQCTAINTSCSVYIDQSGRVSTDVK</sequence>
<evidence type="ECO:0000313" key="3">
    <source>
        <dbReference type="Proteomes" id="UP000561178"/>
    </source>
</evidence>
<dbReference type="PANTHER" id="PTHR10424">
    <property type="entry name" value="VIRAL ENVELOPE PROTEIN"/>
    <property type="match status" value="1"/>
</dbReference>
<feature type="non-terminal residue" evidence="2">
    <location>
        <position position="1"/>
    </location>
</feature>
<organism evidence="2 3">
    <name type="scientific">Rhipidura dahli</name>
    <dbReference type="NCBI Taxonomy" id="667186"/>
    <lineage>
        <taxon>Eukaryota</taxon>
        <taxon>Metazoa</taxon>
        <taxon>Chordata</taxon>
        <taxon>Craniata</taxon>
        <taxon>Vertebrata</taxon>
        <taxon>Euteleostomi</taxon>
        <taxon>Archelosauria</taxon>
        <taxon>Archosauria</taxon>
        <taxon>Dinosauria</taxon>
        <taxon>Saurischia</taxon>
        <taxon>Theropoda</taxon>
        <taxon>Coelurosauria</taxon>
        <taxon>Aves</taxon>
        <taxon>Neognathae</taxon>
        <taxon>Neoaves</taxon>
        <taxon>Telluraves</taxon>
        <taxon>Australaves</taxon>
        <taxon>Passeriformes</taxon>
        <taxon>Rhipiduridae</taxon>
        <taxon>Rhipidura</taxon>
    </lineage>
</organism>
<accession>A0A7K9W1N5</accession>
<reference evidence="2 3" key="1">
    <citation type="submission" date="2019-09" db="EMBL/GenBank/DDBJ databases">
        <title>Bird 10,000 Genomes (B10K) Project - Family phase.</title>
        <authorList>
            <person name="Zhang G."/>
        </authorList>
    </citation>
    <scope>NUCLEOTIDE SEQUENCE [LARGE SCALE GENOMIC DNA]</scope>
    <source>
        <strain evidence="2">B10K-DU-001-49</strain>
        <tissue evidence="2">Muscle</tissue>
    </source>
</reference>
<keyword evidence="3" id="KW-1185">Reference proteome</keyword>
<evidence type="ECO:0000256" key="1">
    <source>
        <dbReference type="ARBA" id="ARBA00023157"/>
    </source>
</evidence>
<dbReference type="InterPro" id="IPR018154">
    <property type="entry name" value="TLV/ENV_coat_polyprotein"/>
</dbReference>
<comment type="caution">
    <text evidence="2">The sequence shown here is derived from an EMBL/GenBank/DDBJ whole genome shotgun (WGS) entry which is preliminary data.</text>
</comment>
<proteinExistence type="predicted"/>
<gene>
    <name evidence="2" type="primary">Ervv2</name>
    <name evidence="2" type="ORF">RHIDAH_R15497</name>
</gene>
<dbReference type="AlphaFoldDB" id="A0A7K9W1N5"/>
<keyword evidence="1" id="KW-1015">Disulfide bond</keyword>
<name>A0A7K9W1N5_9PASS</name>
<protein>
    <submittedName>
        <fullName evidence="2">ERVV2 protein</fullName>
    </submittedName>
</protein>
<evidence type="ECO:0000313" key="2">
    <source>
        <dbReference type="EMBL" id="NXI78944.1"/>
    </source>
</evidence>
<dbReference type="Proteomes" id="UP000561178">
    <property type="component" value="Unassembled WGS sequence"/>
</dbReference>
<dbReference type="Gene3D" id="1.10.287.210">
    <property type="match status" value="1"/>
</dbReference>
<feature type="non-terminal residue" evidence="2">
    <location>
        <position position="82"/>
    </location>
</feature>
<dbReference type="EMBL" id="VXAC01002422">
    <property type="protein sequence ID" value="NXI78944.1"/>
    <property type="molecule type" value="Genomic_DNA"/>
</dbReference>
<dbReference type="SUPFAM" id="SSF58069">
    <property type="entry name" value="Virus ectodomain"/>
    <property type="match status" value="1"/>
</dbReference>
<dbReference type="PANTHER" id="PTHR10424:SF73">
    <property type="entry name" value="ENDOGENOUS RETROVIRUS GROUP FC1 ENV POLYPROTEIN-RELATED"/>
    <property type="match status" value="1"/>
</dbReference>